<feature type="signal peptide" evidence="1">
    <location>
        <begin position="1"/>
        <end position="17"/>
    </location>
</feature>
<dbReference type="Pfam" id="PF04170">
    <property type="entry name" value="NlpE"/>
    <property type="match status" value="1"/>
</dbReference>
<dbReference type="InterPro" id="IPR007298">
    <property type="entry name" value="Cu-R_lipoprotein_NlpE"/>
</dbReference>
<dbReference type="AlphaFoldDB" id="A0A172YAH0"/>
<keyword evidence="3" id="KW-1185">Reference proteome</keyword>
<protein>
    <submittedName>
        <fullName evidence="2">Copper resistance protein</fullName>
    </submittedName>
</protein>
<feature type="chain" id="PRO_5008004523" evidence="1">
    <location>
        <begin position="18"/>
        <end position="157"/>
    </location>
</feature>
<proteinExistence type="predicted"/>
<gene>
    <name evidence="2" type="ORF">A5892_00460</name>
</gene>
<reference evidence="2 3" key="1">
    <citation type="submission" date="2016-04" db="EMBL/GenBank/DDBJ databases">
        <title>Complete Genome Sequence of Halotalea alkalilenta IHB B 13600.</title>
        <authorList>
            <person name="Swarnkar M.K."/>
            <person name="Sharma A."/>
            <person name="Kaushal K."/>
            <person name="Soni R."/>
            <person name="Rana S."/>
            <person name="Singh A.K."/>
            <person name="Gulati A."/>
        </authorList>
    </citation>
    <scope>NUCLEOTIDE SEQUENCE [LARGE SCALE GENOMIC DNA]</scope>
    <source>
        <strain evidence="2 3">IHB B 13600</strain>
    </source>
</reference>
<keyword evidence="1" id="KW-0732">Signal</keyword>
<evidence type="ECO:0000313" key="2">
    <source>
        <dbReference type="EMBL" id="ANF56126.1"/>
    </source>
</evidence>
<organism evidence="2 3">
    <name type="scientific">Halotalea alkalilenta</name>
    <dbReference type="NCBI Taxonomy" id="376489"/>
    <lineage>
        <taxon>Bacteria</taxon>
        <taxon>Pseudomonadati</taxon>
        <taxon>Pseudomonadota</taxon>
        <taxon>Gammaproteobacteria</taxon>
        <taxon>Oceanospirillales</taxon>
        <taxon>Halomonadaceae</taxon>
        <taxon>Halotalea</taxon>
    </lineage>
</organism>
<dbReference type="Proteomes" id="UP000077875">
    <property type="component" value="Chromosome"/>
</dbReference>
<sequence>MNIKMLLAGAGASVLLAGCAGQQSSAPAGSGAASQSSSADEQVYRGTLPCRSCSGILTTVELSGDENSASPSERTFTLDAAYQGHPQNPPAEHYQGTWDIISGIPTDPQASVLELTPDQRSDGQMYYFLQIDDRTLELIDPQLHRFENGESLRLQRQ</sequence>
<evidence type="ECO:0000256" key="1">
    <source>
        <dbReference type="SAM" id="SignalP"/>
    </source>
</evidence>
<name>A0A172YAH0_9GAMM</name>
<dbReference type="KEGG" id="haa:A5892_00460"/>
<dbReference type="Gene3D" id="2.40.128.640">
    <property type="match status" value="1"/>
</dbReference>
<dbReference type="STRING" id="376489.A5892_00460"/>
<dbReference type="PROSITE" id="PS51257">
    <property type="entry name" value="PROKAR_LIPOPROTEIN"/>
    <property type="match status" value="1"/>
</dbReference>
<dbReference type="RefSeq" id="WP_064121120.1">
    <property type="nucleotide sequence ID" value="NZ_CP015243.1"/>
</dbReference>
<accession>A0A172YAH0</accession>
<dbReference type="EMBL" id="CP015243">
    <property type="protein sequence ID" value="ANF56126.1"/>
    <property type="molecule type" value="Genomic_DNA"/>
</dbReference>
<evidence type="ECO:0000313" key="3">
    <source>
        <dbReference type="Proteomes" id="UP000077875"/>
    </source>
</evidence>